<dbReference type="InterPro" id="IPR050950">
    <property type="entry name" value="HTH-type_LysR_regulators"/>
</dbReference>
<dbReference type="PANTHER" id="PTHR30419:SF2">
    <property type="entry name" value="LYSR FAMILY TRANSCRIPTIONAL REGULATOR"/>
    <property type="match status" value="1"/>
</dbReference>
<keyword evidence="2" id="KW-0805">Transcription regulation</keyword>
<dbReference type="GO" id="GO:0005829">
    <property type="term" value="C:cytosol"/>
    <property type="evidence" value="ECO:0007669"/>
    <property type="project" value="TreeGrafter"/>
</dbReference>
<dbReference type="SUPFAM" id="SSF46785">
    <property type="entry name" value="Winged helix' DNA-binding domain"/>
    <property type="match status" value="1"/>
</dbReference>
<dbReference type="InterPro" id="IPR005119">
    <property type="entry name" value="LysR_subst-bd"/>
</dbReference>
<dbReference type="GO" id="GO:0003677">
    <property type="term" value="F:DNA binding"/>
    <property type="evidence" value="ECO:0007669"/>
    <property type="project" value="UniProtKB-KW"/>
</dbReference>
<protein>
    <submittedName>
        <fullName evidence="6">LysR family transcriptional regulator</fullName>
    </submittedName>
</protein>
<keyword evidence="7" id="KW-1185">Reference proteome</keyword>
<dbReference type="InterPro" id="IPR036388">
    <property type="entry name" value="WH-like_DNA-bd_sf"/>
</dbReference>
<sequence>MHIHARVLKSFDMIRRCGSIREAARHLHIASSAVNRQLLQLEDTLGMPLFERLPHGLVLTAAGEAFARHVQNVFQDERRLSQELGQIRGLQRGPLHVMAVEGLCSGLLPRVLAELYRRHPGLSVQLQTGGSAGTAQAVRTGDADIGLGFSISASDELQACCLRRDPIGAVLSPNHPLAGRATLSMAECAQASPLILPLPSLSLHALLTPLLSRLPADTEVLLETASLDLAKRLAQQGLGIAFQSRWGLEHEIAQNQLVHVPLHSPAPLWCELGVYVRARRSLPPAVTALVHLLMAELAD</sequence>
<dbReference type="KEGG" id="aant:HUK68_09280"/>
<dbReference type="GO" id="GO:0003700">
    <property type="term" value="F:DNA-binding transcription factor activity"/>
    <property type="evidence" value="ECO:0007669"/>
    <property type="project" value="InterPro"/>
</dbReference>
<keyword evidence="4" id="KW-0804">Transcription</keyword>
<dbReference type="PANTHER" id="PTHR30419">
    <property type="entry name" value="HTH-TYPE TRANSCRIPTIONAL REGULATOR YBHD"/>
    <property type="match status" value="1"/>
</dbReference>
<evidence type="ECO:0000313" key="6">
    <source>
        <dbReference type="EMBL" id="QKV53065.1"/>
    </source>
</evidence>
<dbReference type="InterPro" id="IPR000847">
    <property type="entry name" value="LysR_HTH_N"/>
</dbReference>
<keyword evidence="3" id="KW-0238">DNA-binding</keyword>
<evidence type="ECO:0000256" key="3">
    <source>
        <dbReference type="ARBA" id="ARBA00023125"/>
    </source>
</evidence>
<dbReference type="SUPFAM" id="SSF53850">
    <property type="entry name" value="Periplasmic binding protein-like II"/>
    <property type="match status" value="1"/>
</dbReference>
<organism evidence="6 7">
    <name type="scientific">Comamonas antarctica</name>
    <dbReference type="NCBI Taxonomy" id="2743470"/>
    <lineage>
        <taxon>Bacteria</taxon>
        <taxon>Pseudomonadati</taxon>
        <taxon>Pseudomonadota</taxon>
        <taxon>Betaproteobacteria</taxon>
        <taxon>Burkholderiales</taxon>
        <taxon>Comamonadaceae</taxon>
        <taxon>Comamonas</taxon>
    </lineage>
</organism>
<dbReference type="PROSITE" id="PS50931">
    <property type="entry name" value="HTH_LYSR"/>
    <property type="match status" value="1"/>
</dbReference>
<feature type="domain" description="HTH lysR-type" evidence="5">
    <location>
        <begin position="3"/>
        <end position="60"/>
    </location>
</feature>
<dbReference type="Pfam" id="PF00126">
    <property type="entry name" value="HTH_1"/>
    <property type="match status" value="1"/>
</dbReference>
<comment type="similarity">
    <text evidence="1">Belongs to the LysR transcriptional regulatory family.</text>
</comment>
<proteinExistence type="inferred from homology"/>
<dbReference type="RefSeq" id="WP_175503942.1">
    <property type="nucleotide sequence ID" value="NZ_CAURQT010000004.1"/>
</dbReference>
<dbReference type="AlphaFoldDB" id="A0A6N1X5L6"/>
<reference evidence="6 7" key="1">
    <citation type="submission" date="2020-06" db="EMBL/GenBank/DDBJ databases">
        <title>Acidovorax antarctica sp. nov., isolated from Corinth ice sheet soil, Antarctic Fields Peninsula.</title>
        <authorList>
            <person name="Xu Q."/>
            <person name="Peng F."/>
        </authorList>
    </citation>
    <scope>NUCLEOTIDE SEQUENCE [LARGE SCALE GENOMIC DNA]</scope>
    <source>
        <strain evidence="6 7">16-35-5</strain>
    </source>
</reference>
<dbReference type="InterPro" id="IPR036390">
    <property type="entry name" value="WH_DNA-bd_sf"/>
</dbReference>
<evidence type="ECO:0000256" key="2">
    <source>
        <dbReference type="ARBA" id="ARBA00023015"/>
    </source>
</evidence>
<evidence type="ECO:0000259" key="5">
    <source>
        <dbReference type="PROSITE" id="PS50931"/>
    </source>
</evidence>
<dbReference type="EMBL" id="CP054840">
    <property type="protein sequence ID" value="QKV53065.1"/>
    <property type="molecule type" value="Genomic_DNA"/>
</dbReference>
<dbReference type="Gene3D" id="1.10.10.10">
    <property type="entry name" value="Winged helix-like DNA-binding domain superfamily/Winged helix DNA-binding domain"/>
    <property type="match status" value="1"/>
</dbReference>
<dbReference type="PRINTS" id="PR00039">
    <property type="entry name" value="HTHLYSR"/>
</dbReference>
<dbReference type="Proteomes" id="UP000509579">
    <property type="component" value="Chromosome"/>
</dbReference>
<accession>A0A6N1X5L6</accession>
<evidence type="ECO:0000256" key="4">
    <source>
        <dbReference type="ARBA" id="ARBA00023163"/>
    </source>
</evidence>
<name>A0A6N1X5L6_9BURK</name>
<evidence type="ECO:0000313" key="7">
    <source>
        <dbReference type="Proteomes" id="UP000509579"/>
    </source>
</evidence>
<dbReference type="Gene3D" id="3.40.190.290">
    <property type="match status" value="1"/>
</dbReference>
<gene>
    <name evidence="6" type="ORF">HUK68_09280</name>
</gene>
<evidence type="ECO:0000256" key="1">
    <source>
        <dbReference type="ARBA" id="ARBA00009437"/>
    </source>
</evidence>
<dbReference type="Pfam" id="PF03466">
    <property type="entry name" value="LysR_substrate"/>
    <property type="match status" value="1"/>
</dbReference>